<dbReference type="RefSeq" id="WP_254101426.1">
    <property type="nucleotide sequence ID" value="NZ_JANATA010000018.1"/>
</dbReference>
<keyword evidence="1" id="KW-1133">Transmembrane helix</keyword>
<keyword evidence="1" id="KW-0472">Membrane</keyword>
<keyword evidence="3" id="KW-1185">Reference proteome</keyword>
<organism evidence="2 3">
    <name type="scientific">Opacimonas viscosa</name>
    <dbReference type="NCBI Taxonomy" id="2961944"/>
    <lineage>
        <taxon>Bacteria</taxon>
        <taxon>Pseudomonadati</taxon>
        <taxon>Pseudomonadota</taxon>
        <taxon>Gammaproteobacteria</taxon>
        <taxon>Alteromonadales</taxon>
        <taxon>Alteromonadaceae</taxon>
        <taxon>Opacimonas</taxon>
    </lineage>
</organism>
<gene>
    <name evidence="2" type="ORF">NLF92_10035</name>
</gene>
<evidence type="ECO:0000313" key="3">
    <source>
        <dbReference type="Proteomes" id="UP001165413"/>
    </source>
</evidence>
<reference evidence="2" key="1">
    <citation type="submission" date="2022-07" db="EMBL/GenBank/DDBJ databases">
        <title>Characterization of the Novel Bacterium Alteromonas immobilis LMIT006 and Alteromonas gregis LMIT007.</title>
        <authorList>
            <person name="Lin X."/>
        </authorList>
    </citation>
    <scope>NUCLEOTIDE SEQUENCE</scope>
    <source>
        <strain evidence="2">LMIT007</strain>
    </source>
</reference>
<comment type="caution">
    <text evidence="2">The sequence shown here is derived from an EMBL/GenBank/DDBJ whole genome shotgun (WGS) entry which is preliminary data.</text>
</comment>
<evidence type="ECO:0000313" key="2">
    <source>
        <dbReference type="EMBL" id="MCP3429283.1"/>
    </source>
</evidence>
<dbReference type="Proteomes" id="UP001165413">
    <property type="component" value="Unassembled WGS sequence"/>
</dbReference>
<evidence type="ECO:0000256" key="1">
    <source>
        <dbReference type="SAM" id="Phobius"/>
    </source>
</evidence>
<accession>A0AA41X4E9</accession>
<keyword evidence="1" id="KW-0812">Transmembrane</keyword>
<protein>
    <submittedName>
        <fullName evidence="2">DUF2982 domain-containing protein</fullName>
    </submittedName>
</protein>
<dbReference type="InterPro" id="IPR021367">
    <property type="entry name" value="DUF2982"/>
</dbReference>
<name>A0AA41X4E9_9ALTE</name>
<sequence length="229" mass="25479">MAEQRINIKANSKGNGITSSIIGGTALALGFILLTSLPKSLILIAIGVISLGIIASVIGFYKIKEPEYSIVLDQMGISYHHRHGQWHIPWDNIQRIDQPRVTRGIEQVDLHLVGIKLKTYPAFLASISRRLMTNTLIEQRPLLMQNPDAQCSSGMCGADDLIEKDRFKLPDGSFVTGVQGMFANRMDKLRSRLGFDVYINEAELDRPVDEFVQLLRACQADIVTKQSSV</sequence>
<feature type="transmembrane region" description="Helical" evidence="1">
    <location>
        <begin position="16"/>
        <end position="35"/>
    </location>
</feature>
<proteinExistence type="predicted"/>
<feature type="transmembrane region" description="Helical" evidence="1">
    <location>
        <begin position="41"/>
        <end position="61"/>
    </location>
</feature>
<dbReference type="AlphaFoldDB" id="A0AA41X4E9"/>
<dbReference type="Pfam" id="PF11201">
    <property type="entry name" value="DUF2982"/>
    <property type="match status" value="1"/>
</dbReference>
<dbReference type="EMBL" id="JANATA010000018">
    <property type="protein sequence ID" value="MCP3429283.1"/>
    <property type="molecule type" value="Genomic_DNA"/>
</dbReference>